<evidence type="ECO:0000256" key="5">
    <source>
        <dbReference type="ARBA" id="ARBA00023065"/>
    </source>
</evidence>
<evidence type="ECO:0000256" key="7">
    <source>
        <dbReference type="SAM" id="Phobius"/>
    </source>
</evidence>
<feature type="signal peptide" evidence="8">
    <location>
        <begin position="1"/>
        <end position="23"/>
    </location>
</feature>
<dbReference type="Pfam" id="PF25539">
    <property type="entry name" value="Bestrophin_2"/>
    <property type="match status" value="2"/>
</dbReference>
<keyword evidence="2" id="KW-0813">Transport</keyword>
<name>A0AA36NLT6_9DINO</name>
<evidence type="ECO:0000256" key="1">
    <source>
        <dbReference type="ARBA" id="ARBA00004141"/>
    </source>
</evidence>
<comment type="caution">
    <text evidence="9">The sequence shown here is derived from an EMBL/GenBank/DDBJ whole genome shotgun (WGS) entry which is preliminary data.</text>
</comment>
<evidence type="ECO:0000256" key="3">
    <source>
        <dbReference type="ARBA" id="ARBA00022692"/>
    </source>
</evidence>
<gene>
    <name evidence="9" type="ORF">EVOR1521_LOCUS29571</name>
</gene>
<keyword evidence="6 7" id="KW-0472">Membrane</keyword>
<evidence type="ECO:0000256" key="6">
    <source>
        <dbReference type="ARBA" id="ARBA00023136"/>
    </source>
</evidence>
<feature type="chain" id="PRO_5041238683" evidence="8">
    <location>
        <begin position="24"/>
        <end position="455"/>
    </location>
</feature>
<feature type="transmembrane region" description="Helical" evidence="7">
    <location>
        <begin position="55"/>
        <end position="75"/>
    </location>
</feature>
<reference evidence="9" key="1">
    <citation type="submission" date="2023-08" db="EMBL/GenBank/DDBJ databases">
        <authorList>
            <person name="Chen Y."/>
            <person name="Shah S."/>
            <person name="Dougan E. K."/>
            <person name="Thang M."/>
            <person name="Chan C."/>
        </authorList>
    </citation>
    <scope>NUCLEOTIDE SEQUENCE</scope>
</reference>
<keyword evidence="4 7" id="KW-1133">Transmembrane helix</keyword>
<dbReference type="Proteomes" id="UP001178507">
    <property type="component" value="Unassembled WGS sequence"/>
</dbReference>
<dbReference type="PANTHER" id="PTHR33281">
    <property type="entry name" value="UPF0187 PROTEIN YNEE"/>
    <property type="match status" value="1"/>
</dbReference>
<comment type="subcellular location">
    <subcellularLocation>
        <location evidence="1">Membrane</location>
        <topology evidence="1">Multi-pass membrane protein</topology>
    </subcellularLocation>
</comment>
<dbReference type="PANTHER" id="PTHR33281:SF20">
    <property type="match status" value="1"/>
</dbReference>
<dbReference type="GO" id="GO:0005254">
    <property type="term" value="F:chloride channel activity"/>
    <property type="evidence" value="ECO:0007669"/>
    <property type="project" value="InterPro"/>
</dbReference>
<proteinExistence type="predicted"/>
<keyword evidence="10" id="KW-1185">Reference proteome</keyword>
<dbReference type="GO" id="GO:0016020">
    <property type="term" value="C:membrane"/>
    <property type="evidence" value="ECO:0007669"/>
    <property type="project" value="UniProtKB-SubCell"/>
</dbReference>
<dbReference type="EMBL" id="CAUJNA010003701">
    <property type="protein sequence ID" value="CAJ1408008.1"/>
    <property type="molecule type" value="Genomic_DNA"/>
</dbReference>
<evidence type="ECO:0000313" key="10">
    <source>
        <dbReference type="Proteomes" id="UP001178507"/>
    </source>
</evidence>
<evidence type="ECO:0000313" key="9">
    <source>
        <dbReference type="EMBL" id="CAJ1408008.1"/>
    </source>
</evidence>
<dbReference type="InterPro" id="IPR044669">
    <property type="entry name" value="YneE/VCCN1/2-like"/>
</dbReference>
<organism evidence="9 10">
    <name type="scientific">Effrenium voratum</name>
    <dbReference type="NCBI Taxonomy" id="2562239"/>
    <lineage>
        <taxon>Eukaryota</taxon>
        <taxon>Sar</taxon>
        <taxon>Alveolata</taxon>
        <taxon>Dinophyceae</taxon>
        <taxon>Suessiales</taxon>
        <taxon>Symbiodiniaceae</taxon>
        <taxon>Effrenium</taxon>
    </lineage>
</organism>
<dbReference type="AlphaFoldDB" id="A0AA36NLT6"/>
<evidence type="ECO:0000256" key="2">
    <source>
        <dbReference type="ARBA" id="ARBA00022448"/>
    </source>
</evidence>
<accession>A0AA36NLT6</accession>
<protein>
    <submittedName>
        <fullName evidence="9">Uncharacterized protein</fullName>
    </submittedName>
</protein>
<keyword evidence="8" id="KW-0732">Signal</keyword>
<keyword evidence="3 7" id="KW-0812">Transmembrane</keyword>
<evidence type="ECO:0000256" key="4">
    <source>
        <dbReference type="ARBA" id="ARBA00022989"/>
    </source>
</evidence>
<sequence>MIEYDKGGLGLWLLLQIAGTTWPSAVPPALLASGISLVMGLYEDVDLVTRDRDLFLGHPYAFQLFAVVVGSLLIFKTNSAYQRYWEAAGALQNMASKWLDGVCMAVSFDASGDAGHPYLEGACSERSTEPHAKTGSKGGPNHNSYVADLIHLCSLLHALALQHLRKDQDLDNLVTASERIRAPALQKSQSMISEWSIFSPEHISESHRAAKLPVIGGLELEEREALGADTVGRPLPTDARIAMVEGWFMRRMIARQKYEQGDTSATAPPILSRLYQVISDGTLWYSTSAKSADIPFPFPYQNFVEVMVWLFSFLAPVVINGMVFDQVARTVGTFCVVLTYHAIKNTGDVLEDPYLPYDPNDLPLVNLQRSLNQRLLSLGVVPSAPGPSSCPSPKLDSLEAVDVVLAAEMREPVQVSKKVQAPKTHKANSSNSVSACLGCIPVTFGFAHLQAANFK</sequence>
<evidence type="ECO:0000256" key="8">
    <source>
        <dbReference type="SAM" id="SignalP"/>
    </source>
</evidence>
<keyword evidence="5" id="KW-0406">Ion transport</keyword>